<dbReference type="Pfam" id="PF07690">
    <property type="entry name" value="MFS_1"/>
    <property type="match status" value="1"/>
</dbReference>
<dbReference type="EMBL" id="BAABUK010000006">
    <property type="protein sequence ID" value="GAA5810191.1"/>
    <property type="molecule type" value="Genomic_DNA"/>
</dbReference>
<feature type="transmembrane region" description="Helical" evidence="7">
    <location>
        <begin position="245"/>
        <end position="267"/>
    </location>
</feature>
<feature type="transmembrane region" description="Helical" evidence="7">
    <location>
        <begin position="93"/>
        <end position="111"/>
    </location>
</feature>
<keyword evidence="2" id="KW-0813">Transport</keyword>
<reference evidence="9 10" key="1">
    <citation type="submission" date="2024-04" db="EMBL/GenBank/DDBJ databases">
        <title>genome sequences of Mucor flavus KT1a and Helicostylum pulchrum KT1b strains isolated from the surface of a dry-aged beef.</title>
        <authorList>
            <person name="Toyotome T."/>
            <person name="Hosono M."/>
            <person name="Torimaru M."/>
            <person name="Fukuda K."/>
            <person name="Mikami N."/>
        </authorList>
    </citation>
    <scope>NUCLEOTIDE SEQUENCE [LARGE SCALE GENOMIC DNA]</scope>
    <source>
        <strain evidence="9 10">KT1a</strain>
    </source>
</reference>
<dbReference type="PANTHER" id="PTHR23501:SF191">
    <property type="entry name" value="VACUOLAR BASIC AMINO ACID TRANSPORTER 4"/>
    <property type="match status" value="1"/>
</dbReference>
<feature type="compositionally biased region" description="Polar residues" evidence="6">
    <location>
        <begin position="1"/>
        <end position="20"/>
    </location>
</feature>
<feature type="transmembrane region" description="Helical" evidence="7">
    <location>
        <begin position="273"/>
        <end position="295"/>
    </location>
</feature>
<feature type="transmembrane region" description="Helical" evidence="7">
    <location>
        <begin position="123"/>
        <end position="142"/>
    </location>
</feature>
<dbReference type="PANTHER" id="PTHR23501">
    <property type="entry name" value="MAJOR FACILITATOR SUPERFAMILY"/>
    <property type="match status" value="1"/>
</dbReference>
<evidence type="ECO:0000256" key="4">
    <source>
        <dbReference type="ARBA" id="ARBA00022989"/>
    </source>
</evidence>
<comment type="subcellular location">
    <subcellularLocation>
        <location evidence="1">Endomembrane system</location>
        <topology evidence="1">Multi-pass membrane protein</topology>
    </subcellularLocation>
</comment>
<keyword evidence="10" id="KW-1185">Reference proteome</keyword>
<feature type="transmembrane region" description="Helical" evidence="7">
    <location>
        <begin position="316"/>
        <end position="340"/>
    </location>
</feature>
<sequence length="553" mass="59870">MANESSPLLNNNTPVYQSGDSSDELPTLAVISSEGTCTAQADEQLLKKRLNGASIYAVFSGIWIAVILSSLDSSIVATIYPQIGTEFKRSNEIVWIATSYMLSFTALQPLYGRISDVFGRKSAMLFASCVFFIGSLLCGMATNLWALVIARAIAGIGGGVITADLVPLRERGKFQGYGNIAYAVGSVLGAPLGGFITDSLGWRFCFYINLPLLIVTIYVSTKLLTNYNLEENPNVESLSQRLKRIDYAGAITIVLAVIAFLMATSLGGNIMPWSSPIVLACFASSIVLGIAFCLIEAKYAVHPLMPWEIISSRTPLACSSTNMWCLMATTSIIYITPLFYQALLGYSPSLAGIYILPKVAFVSFGSVMSGVYMSKTGEYRKLTIIGALMCFFSMLGYSTWTPQTTYPVQFLCLLFDGLSLGIVLTTTLIAMHSCVEPSEIATITSMSYLFRSIGGVVGISLTSAIFQGVVKNILTKTITGPDAELYIEIARKSMTEVRELLPAEVLELVLDAYQTGLRYTFLACAGIASVSVASSFFIQRFELSSKVSVNKKK</sequence>
<evidence type="ECO:0000313" key="9">
    <source>
        <dbReference type="EMBL" id="GAA5810191.1"/>
    </source>
</evidence>
<dbReference type="CDD" id="cd17502">
    <property type="entry name" value="MFS_Azr1_MDR_like"/>
    <property type="match status" value="1"/>
</dbReference>
<keyword evidence="4 7" id="KW-1133">Transmembrane helix</keyword>
<dbReference type="InterPro" id="IPR036259">
    <property type="entry name" value="MFS_trans_sf"/>
</dbReference>
<protein>
    <recommendedName>
        <fullName evidence="8">Major facilitator superfamily (MFS) profile domain-containing protein</fullName>
    </recommendedName>
</protein>
<evidence type="ECO:0000256" key="3">
    <source>
        <dbReference type="ARBA" id="ARBA00022692"/>
    </source>
</evidence>
<feature type="region of interest" description="Disordered" evidence="6">
    <location>
        <begin position="1"/>
        <end position="21"/>
    </location>
</feature>
<feature type="transmembrane region" description="Helical" evidence="7">
    <location>
        <begin position="180"/>
        <end position="200"/>
    </location>
</feature>
<dbReference type="Gene3D" id="1.20.1720.10">
    <property type="entry name" value="Multidrug resistance protein D"/>
    <property type="match status" value="1"/>
</dbReference>
<feature type="transmembrane region" description="Helical" evidence="7">
    <location>
        <begin position="352"/>
        <end position="373"/>
    </location>
</feature>
<evidence type="ECO:0000313" key="10">
    <source>
        <dbReference type="Proteomes" id="UP001473302"/>
    </source>
</evidence>
<keyword evidence="5 7" id="KW-0472">Membrane</keyword>
<dbReference type="SUPFAM" id="SSF103473">
    <property type="entry name" value="MFS general substrate transporter"/>
    <property type="match status" value="1"/>
</dbReference>
<gene>
    <name evidence="9" type="ORF">MFLAVUS_003610</name>
</gene>
<feature type="transmembrane region" description="Helical" evidence="7">
    <location>
        <begin position="206"/>
        <end position="224"/>
    </location>
</feature>
<dbReference type="Gene3D" id="1.20.1250.20">
    <property type="entry name" value="MFS general substrate transporter like domains"/>
    <property type="match status" value="1"/>
</dbReference>
<name>A0ABP9YTK2_9FUNG</name>
<feature type="domain" description="Major facilitator superfamily (MFS) profile" evidence="8">
    <location>
        <begin position="58"/>
        <end position="543"/>
    </location>
</feature>
<accession>A0ABP9YTK2</accession>
<feature type="transmembrane region" description="Helical" evidence="7">
    <location>
        <begin position="449"/>
        <end position="470"/>
    </location>
</feature>
<evidence type="ECO:0000256" key="5">
    <source>
        <dbReference type="ARBA" id="ARBA00023136"/>
    </source>
</evidence>
<dbReference type="InterPro" id="IPR011701">
    <property type="entry name" value="MFS"/>
</dbReference>
<proteinExistence type="predicted"/>
<dbReference type="PROSITE" id="PS50850">
    <property type="entry name" value="MFS"/>
    <property type="match status" value="1"/>
</dbReference>
<feature type="transmembrane region" description="Helical" evidence="7">
    <location>
        <begin position="55"/>
        <end position="81"/>
    </location>
</feature>
<evidence type="ECO:0000256" key="2">
    <source>
        <dbReference type="ARBA" id="ARBA00022448"/>
    </source>
</evidence>
<feature type="transmembrane region" description="Helical" evidence="7">
    <location>
        <begin position="406"/>
        <end position="429"/>
    </location>
</feature>
<evidence type="ECO:0000256" key="6">
    <source>
        <dbReference type="SAM" id="MobiDB-lite"/>
    </source>
</evidence>
<comment type="caution">
    <text evidence="9">The sequence shown here is derived from an EMBL/GenBank/DDBJ whole genome shotgun (WGS) entry which is preliminary data.</text>
</comment>
<feature type="transmembrane region" description="Helical" evidence="7">
    <location>
        <begin position="382"/>
        <end position="400"/>
    </location>
</feature>
<evidence type="ECO:0000256" key="7">
    <source>
        <dbReference type="SAM" id="Phobius"/>
    </source>
</evidence>
<organism evidence="9 10">
    <name type="scientific">Mucor flavus</name>
    <dbReference type="NCBI Taxonomy" id="439312"/>
    <lineage>
        <taxon>Eukaryota</taxon>
        <taxon>Fungi</taxon>
        <taxon>Fungi incertae sedis</taxon>
        <taxon>Mucoromycota</taxon>
        <taxon>Mucoromycotina</taxon>
        <taxon>Mucoromycetes</taxon>
        <taxon>Mucorales</taxon>
        <taxon>Mucorineae</taxon>
        <taxon>Mucoraceae</taxon>
        <taxon>Mucor</taxon>
    </lineage>
</organism>
<evidence type="ECO:0000259" key="8">
    <source>
        <dbReference type="PROSITE" id="PS50850"/>
    </source>
</evidence>
<dbReference type="Proteomes" id="UP001473302">
    <property type="component" value="Unassembled WGS sequence"/>
</dbReference>
<feature type="transmembrane region" description="Helical" evidence="7">
    <location>
        <begin position="148"/>
        <end position="168"/>
    </location>
</feature>
<evidence type="ECO:0000256" key="1">
    <source>
        <dbReference type="ARBA" id="ARBA00004127"/>
    </source>
</evidence>
<feature type="transmembrane region" description="Helical" evidence="7">
    <location>
        <begin position="519"/>
        <end position="538"/>
    </location>
</feature>
<dbReference type="InterPro" id="IPR020846">
    <property type="entry name" value="MFS_dom"/>
</dbReference>
<keyword evidence="3 7" id="KW-0812">Transmembrane</keyword>